<dbReference type="PANTHER" id="PTHR12385:SF4">
    <property type="entry name" value="PROTEIN PNS1"/>
    <property type="match status" value="1"/>
</dbReference>
<dbReference type="GO" id="GO:0022857">
    <property type="term" value="F:transmembrane transporter activity"/>
    <property type="evidence" value="ECO:0007669"/>
    <property type="project" value="UniProtKB-UniRule"/>
</dbReference>
<feature type="transmembrane region" description="Helical" evidence="8">
    <location>
        <begin position="451"/>
        <end position="472"/>
    </location>
</feature>
<evidence type="ECO:0000256" key="4">
    <source>
        <dbReference type="ARBA" id="ARBA00015388"/>
    </source>
</evidence>
<dbReference type="HOGENOM" id="CLU_026724_0_0_1"/>
<evidence type="ECO:0000256" key="5">
    <source>
        <dbReference type="ARBA" id="ARBA00022692"/>
    </source>
</evidence>
<evidence type="ECO:0000313" key="10">
    <source>
        <dbReference type="Proteomes" id="UP000027361"/>
    </source>
</evidence>
<keyword evidence="6 8" id="KW-1133">Transmembrane helix</keyword>
<comment type="subcellular location">
    <subcellularLocation>
        <location evidence="8">Cell membrane</location>
        <topology evidence="8">Multi-pass membrane protein</topology>
    </subcellularLocation>
    <subcellularLocation>
        <location evidence="2">Membrane</location>
        <topology evidence="2">Multi-pass membrane protein</topology>
    </subcellularLocation>
</comment>
<dbReference type="InterPro" id="IPR007603">
    <property type="entry name" value="Choline_transptr-like"/>
</dbReference>
<proteinExistence type="inferred from homology"/>
<evidence type="ECO:0000256" key="8">
    <source>
        <dbReference type="RuleBase" id="RU368066"/>
    </source>
</evidence>
<evidence type="ECO:0000256" key="2">
    <source>
        <dbReference type="ARBA" id="ARBA00004141"/>
    </source>
</evidence>
<feature type="transmembrane region" description="Helical" evidence="8">
    <location>
        <begin position="283"/>
        <end position="298"/>
    </location>
</feature>
<feature type="transmembrane region" description="Helical" evidence="8">
    <location>
        <begin position="352"/>
        <end position="373"/>
    </location>
</feature>
<evidence type="ECO:0000256" key="6">
    <source>
        <dbReference type="ARBA" id="ARBA00022989"/>
    </source>
</evidence>
<feature type="transmembrane region" description="Helical" evidence="8">
    <location>
        <begin position="175"/>
        <end position="193"/>
    </location>
</feature>
<feature type="transmembrane region" description="Helical" evidence="8">
    <location>
        <begin position="418"/>
        <end position="439"/>
    </location>
</feature>
<dbReference type="PANTHER" id="PTHR12385">
    <property type="entry name" value="CHOLINE TRANSPORTER-LIKE (SLC FAMILY 44)"/>
    <property type="match status" value="1"/>
</dbReference>
<feature type="transmembrane region" description="Helical" evidence="8">
    <location>
        <begin position="318"/>
        <end position="340"/>
    </location>
</feature>
<dbReference type="Pfam" id="PF04515">
    <property type="entry name" value="Choline_transpo"/>
    <property type="match status" value="1"/>
</dbReference>
<dbReference type="Proteomes" id="UP000027361">
    <property type="component" value="Unassembled WGS sequence"/>
</dbReference>
<name>A0A066W8M4_TILAU</name>
<comment type="function">
    <text evidence="1 8">Probably involved in transport through the plasma membrane.</text>
</comment>
<dbReference type="OMA" id="DTIFVAM"/>
<keyword evidence="5 8" id="KW-0812">Transmembrane</keyword>
<evidence type="ECO:0000256" key="3">
    <source>
        <dbReference type="ARBA" id="ARBA00007168"/>
    </source>
</evidence>
<gene>
    <name evidence="9" type="ORF">K437DRAFT_267917</name>
</gene>
<feature type="transmembrane region" description="Helical" evidence="8">
    <location>
        <begin position="73"/>
        <end position="97"/>
    </location>
</feature>
<dbReference type="GO" id="GO:0005886">
    <property type="term" value="C:plasma membrane"/>
    <property type="evidence" value="ECO:0007669"/>
    <property type="project" value="UniProtKB-SubCell"/>
</dbReference>
<feature type="transmembrane region" description="Helical" evidence="8">
    <location>
        <begin position="147"/>
        <end position="169"/>
    </location>
</feature>
<reference evidence="9 10" key="1">
    <citation type="submission" date="2014-05" db="EMBL/GenBank/DDBJ databases">
        <title>Draft genome sequence of a rare smut relative, Tilletiaria anomala UBC 951.</title>
        <authorList>
            <consortium name="DOE Joint Genome Institute"/>
            <person name="Toome M."/>
            <person name="Kuo A."/>
            <person name="Henrissat B."/>
            <person name="Lipzen A."/>
            <person name="Tritt A."/>
            <person name="Yoshinaga Y."/>
            <person name="Zane M."/>
            <person name="Barry K."/>
            <person name="Grigoriev I.V."/>
            <person name="Spatafora J.W."/>
            <person name="Aimea M.C."/>
        </authorList>
    </citation>
    <scope>NUCLEOTIDE SEQUENCE [LARGE SCALE GENOMIC DNA]</scope>
    <source>
        <strain evidence="9 10">UBC 951</strain>
    </source>
</reference>
<dbReference type="EMBL" id="JMSN01000031">
    <property type="protein sequence ID" value="KDN47140.1"/>
    <property type="molecule type" value="Genomic_DNA"/>
</dbReference>
<dbReference type="STRING" id="1037660.A0A066W8M4"/>
<comment type="caution">
    <text evidence="9">The sequence shown here is derived from an EMBL/GenBank/DDBJ whole genome shotgun (WGS) entry which is preliminary data.</text>
</comment>
<dbReference type="OrthoDB" id="44736at2759"/>
<feature type="transmembrane region" description="Helical" evidence="8">
    <location>
        <begin position="257"/>
        <end position="276"/>
    </location>
</feature>
<organism evidence="9 10">
    <name type="scientific">Tilletiaria anomala (strain ATCC 24038 / CBS 436.72 / UBC 951)</name>
    <dbReference type="NCBI Taxonomy" id="1037660"/>
    <lineage>
        <taxon>Eukaryota</taxon>
        <taxon>Fungi</taxon>
        <taxon>Dikarya</taxon>
        <taxon>Basidiomycota</taxon>
        <taxon>Ustilaginomycotina</taxon>
        <taxon>Exobasidiomycetes</taxon>
        <taxon>Georgefischeriales</taxon>
        <taxon>Tilletiariaceae</taxon>
        <taxon>Tilletiaria</taxon>
    </lineage>
</organism>
<keyword evidence="7 8" id="KW-0472">Membrane</keyword>
<feature type="transmembrane region" description="Helical" evidence="8">
    <location>
        <begin position="117"/>
        <end position="140"/>
    </location>
</feature>
<evidence type="ECO:0000313" key="9">
    <source>
        <dbReference type="EMBL" id="KDN47140.1"/>
    </source>
</evidence>
<keyword evidence="10" id="KW-1185">Reference proteome</keyword>
<evidence type="ECO:0000256" key="1">
    <source>
        <dbReference type="ARBA" id="ARBA00002957"/>
    </source>
</evidence>
<sequence length="518" mass="56061">MAPPHPYASGAPYAGGNVGGDQAAFYNQTQQAPAGYYNNGGGFSGKDDKMLLAPHGFEGQRCEPKRPKFRDPIFALLVLAVLAGFVAISVISLRAYSTSDVSGSIGGKGGIGSTLNHHTAILLMLSCAVALVLSVLYILLVKLATTIVLEVTLALSVLANVAYAVLLWIRGFTSAAIIFTIFSVISIVSYFFIRKRIPLAKLMLRTIIRASNEYKSTYIVALLGLVVQTAFSVWWAWTLVAVYQRFEPGTSASGSSASSGAVTGLVVFLVFAWYYLSEVIKNIFFTTVAGVYATWYYNETGAKVNRAALSSFKRATTFSLGSIAFGSLIVALLDLLRAVLNVIQQSQAQEGDVIGTIVTCIAECCVSCIDWIVQYFNRYAYINIAMYGNSYIEAAKETWDLLRNKGIDALINDSLVNIVYMIGAYIIATLTALFAYVYLRQTNPSYVQEQGNYFSVILLYAFGLGINIALALGQGSIGSGVSVLFVGLGEDPQLLAHRDPQLFEAIRQAYPDVVRPVA</sequence>
<accession>A0A066W8M4</accession>
<protein>
    <recommendedName>
        <fullName evidence="4 8">Protein PNS1</fullName>
    </recommendedName>
</protein>
<dbReference type="GeneID" id="25265978"/>
<comment type="similarity">
    <text evidence="3 8">Belongs to the CTL (choline transporter-like) family.</text>
</comment>
<feature type="transmembrane region" description="Helical" evidence="8">
    <location>
        <begin position="214"/>
        <end position="237"/>
    </location>
</feature>
<dbReference type="RefSeq" id="XP_013243761.1">
    <property type="nucleotide sequence ID" value="XM_013388307.1"/>
</dbReference>
<dbReference type="AlphaFoldDB" id="A0A066W8M4"/>
<dbReference type="InParanoid" id="A0A066W8M4"/>
<evidence type="ECO:0000256" key="7">
    <source>
        <dbReference type="ARBA" id="ARBA00023136"/>
    </source>
</evidence>